<gene>
    <name evidence="2" type="ORF">HNR44_003247</name>
</gene>
<dbReference type="SUPFAM" id="SSF109854">
    <property type="entry name" value="DinB/YfiT-like putative metalloenzymes"/>
    <property type="match status" value="1"/>
</dbReference>
<dbReference type="Gene3D" id="1.20.120.450">
    <property type="entry name" value="dinb family like domain"/>
    <property type="match status" value="1"/>
</dbReference>
<comment type="caution">
    <text evidence="2">The sequence shown here is derived from an EMBL/GenBank/DDBJ whole genome shotgun (WGS) entry which is preliminary data.</text>
</comment>
<reference evidence="2 3" key="1">
    <citation type="submission" date="2020-08" db="EMBL/GenBank/DDBJ databases">
        <title>Genomic Encyclopedia of Type Strains, Phase IV (KMG-IV): sequencing the most valuable type-strain genomes for metagenomic binning, comparative biology and taxonomic classification.</title>
        <authorList>
            <person name="Goeker M."/>
        </authorList>
    </citation>
    <scope>NUCLEOTIDE SEQUENCE [LARGE SCALE GENOMIC DNA]</scope>
    <source>
        <strain evidence="2 3">DSM 21769</strain>
    </source>
</reference>
<dbReference type="AlphaFoldDB" id="A0A841Q0K0"/>
<dbReference type="Pfam" id="PF12867">
    <property type="entry name" value="DinB_2"/>
    <property type="match status" value="1"/>
</dbReference>
<evidence type="ECO:0000259" key="1">
    <source>
        <dbReference type="Pfam" id="PF12867"/>
    </source>
</evidence>
<feature type="domain" description="DinB-like" evidence="1">
    <location>
        <begin position="14"/>
        <end position="146"/>
    </location>
</feature>
<dbReference type="Proteomes" id="UP000568839">
    <property type="component" value="Unassembled WGS sequence"/>
</dbReference>
<dbReference type="InterPro" id="IPR034660">
    <property type="entry name" value="DinB/YfiT-like"/>
</dbReference>
<organism evidence="2 3">
    <name type="scientific">Geomicrobium halophilum</name>
    <dbReference type="NCBI Taxonomy" id="549000"/>
    <lineage>
        <taxon>Bacteria</taxon>
        <taxon>Bacillati</taxon>
        <taxon>Bacillota</taxon>
        <taxon>Bacilli</taxon>
        <taxon>Bacillales</taxon>
        <taxon>Geomicrobium</taxon>
    </lineage>
</organism>
<dbReference type="RefSeq" id="WP_184405306.1">
    <property type="nucleotide sequence ID" value="NZ_JACHHJ010000005.1"/>
</dbReference>
<accession>A0A841Q0K0</accession>
<protein>
    <recommendedName>
        <fullName evidence="1">DinB-like domain-containing protein</fullName>
    </recommendedName>
</protein>
<proteinExistence type="predicted"/>
<dbReference type="InterPro" id="IPR024775">
    <property type="entry name" value="DinB-like"/>
</dbReference>
<evidence type="ECO:0000313" key="2">
    <source>
        <dbReference type="EMBL" id="MBB6451253.1"/>
    </source>
</evidence>
<dbReference type="EMBL" id="JACHHJ010000005">
    <property type="protein sequence ID" value="MBB6451253.1"/>
    <property type="molecule type" value="Genomic_DNA"/>
</dbReference>
<sequence>MTDERDLWNQVIFVRKATLFEVKELTEADADRIPNGYNNSIRWNLGHIGTIQAMLVNGYSSHRVELPARYEKFFARGTSPADWEEAPPTLDEIRFFMRNQTDQLQTVLSSHLDEPLKEPFPIGKAQIETVGELLRFSLYHEGLHTGVFKGIKKTIHSSEK</sequence>
<name>A0A841Q0K0_9BACL</name>
<evidence type="ECO:0000313" key="3">
    <source>
        <dbReference type="Proteomes" id="UP000568839"/>
    </source>
</evidence>
<keyword evidence="3" id="KW-1185">Reference proteome</keyword>